<dbReference type="SMART" id="SM00248">
    <property type="entry name" value="ANK"/>
    <property type="match status" value="5"/>
</dbReference>
<feature type="repeat" description="ANK" evidence="3">
    <location>
        <begin position="241"/>
        <end position="273"/>
    </location>
</feature>
<dbReference type="EMBL" id="CAMXCT030006591">
    <property type="protein sequence ID" value="CAL4803872.1"/>
    <property type="molecule type" value="Genomic_DNA"/>
</dbReference>
<gene>
    <name evidence="5" type="ORF">C1SCF055_LOCUS41289</name>
</gene>
<dbReference type="Pfam" id="PF12796">
    <property type="entry name" value="Ank_2"/>
    <property type="match status" value="2"/>
</dbReference>
<reference evidence="6" key="2">
    <citation type="submission" date="2024-04" db="EMBL/GenBank/DDBJ databases">
        <authorList>
            <person name="Chen Y."/>
            <person name="Shah S."/>
            <person name="Dougan E. K."/>
            <person name="Thang M."/>
            <person name="Chan C."/>
        </authorList>
    </citation>
    <scope>NUCLEOTIDE SEQUENCE [LARGE SCALE GENOMIC DNA]</scope>
</reference>
<dbReference type="SUPFAM" id="SSF48403">
    <property type="entry name" value="Ankyrin repeat"/>
    <property type="match status" value="1"/>
</dbReference>
<dbReference type="PANTHER" id="PTHR24198">
    <property type="entry name" value="ANKYRIN REPEAT AND PROTEIN KINASE DOMAIN-CONTAINING PROTEIN"/>
    <property type="match status" value="1"/>
</dbReference>
<dbReference type="EMBL" id="CAMXCT020006591">
    <property type="protein sequence ID" value="CAL1169935.1"/>
    <property type="molecule type" value="Genomic_DNA"/>
</dbReference>
<organism evidence="5">
    <name type="scientific">Cladocopium goreaui</name>
    <dbReference type="NCBI Taxonomy" id="2562237"/>
    <lineage>
        <taxon>Eukaryota</taxon>
        <taxon>Sar</taxon>
        <taxon>Alveolata</taxon>
        <taxon>Dinophyceae</taxon>
        <taxon>Suessiales</taxon>
        <taxon>Symbiodiniaceae</taxon>
        <taxon>Cladocopium</taxon>
    </lineage>
</organism>
<evidence type="ECO:0000256" key="2">
    <source>
        <dbReference type="ARBA" id="ARBA00023043"/>
    </source>
</evidence>
<accession>A0A9P1DVT1</accession>
<feature type="compositionally biased region" description="Gly residues" evidence="4">
    <location>
        <begin position="19"/>
        <end position="33"/>
    </location>
</feature>
<dbReference type="OrthoDB" id="194358at2759"/>
<name>A0A9P1DVT1_9DINO</name>
<feature type="region of interest" description="Disordered" evidence="4">
    <location>
        <begin position="353"/>
        <end position="375"/>
    </location>
</feature>
<comment type="caution">
    <text evidence="5">The sequence shown here is derived from an EMBL/GenBank/DDBJ whole genome shotgun (WGS) entry which is preliminary data.</text>
</comment>
<evidence type="ECO:0000313" key="7">
    <source>
        <dbReference type="EMBL" id="CAL4803872.1"/>
    </source>
</evidence>
<dbReference type="AlphaFoldDB" id="A0A9P1DVT1"/>
<dbReference type="InterPro" id="IPR002110">
    <property type="entry name" value="Ankyrin_rpt"/>
</dbReference>
<keyword evidence="2 3" id="KW-0040">ANK repeat</keyword>
<dbReference type="PANTHER" id="PTHR24198:SF165">
    <property type="entry name" value="ANKYRIN REPEAT-CONTAINING PROTEIN-RELATED"/>
    <property type="match status" value="1"/>
</dbReference>
<dbReference type="PROSITE" id="PS50088">
    <property type="entry name" value="ANK_REPEAT"/>
    <property type="match status" value="2"/>
</dbReference>
<evidence type="ECO:0000256" key="1">
    <source>
        <dbReference type="ARBA" id="ARBA00022737"/>
    </source>
</evidence>
<evidence type="ECO:0000256" key="3">
    <source>
        <dbReference type="PROSITE-ProRule" id="PRU00023"/>
    </source>
</evidence>
<proteinExistence type="predicted"/>
<keyword evidence="7" id="KW-0808">Transferase</keyword>
<dbReference type="Proteomes" id="UP001152797">
    <property type="component" value="Unassembled WGS sequence"/>
</dbReference>
<reference evidence="5" key="1">
    <citation type="submission" date="2022-10" db="EMBL/GenBank/DDBJ databases">
        <authorList>
            <person name="Chen Y."/>
            <person name="Dougan E. K."/>
            <person name="Chan C."/>
            <person name="Rhodes N."/>
            <person name="Thang M."/>
        </authorList>
    </citation>
    <scope>NUCLEOTIDE SEQUENCE</scope>
</reference>
<dbReference type="EMBL" id="CAMXCT010006591">
    <property type="protein sequence ID" value="CAI4016560.1"/>
    <property type="molecule type" value="Genomic_DNA"/>
</dbReference>
<evidence type="ECO:0000256" key="4">
    <source>
        <dbReference type="SAM" id="MobiDB-lite"/>
    </source>
</evidence>
<feature type="repeat" description="ANK" evidence="3">
    <location>
        <begin position="125"/>
        <end position="157"/>
    </location>
</feature>
<sequence length="375" mass="40287">MFASQAGHSGHGRDEAGKGGKGGGPGGPSGASGGTLRMAFAPLERPSYDPFGPLGGYDLGPAGQGEPVWSRLKGSVYPVLDVCMDAYYASLSKSFQGDIEFVHHVGAAVEFIHEGADVDVRDDTSGGSCLHFAAGCGSLPLCKTLLSAKARLNARDFHLQTPLWWAISGNHREVCQLLLDLDPAQAVVTNIDQLSPLHEAAFLGRAQLLDMLLRFSVNQHWNRYGRAVRLPSGPNMRAGRRLLSPLHLACRQGHLATCAVLLKASADPQLVCSQGRTALHHACAGASRPRDLRAGNILELCHLLLRQQPALLSLRDTFGQTPLDLVQQSFAPPELRLLLRKAAPVAVHQDTFTKTLDGHGGHRRRQKLSKEPGNT</sequence>
<dbReference type="GO" id="GO:0016301">
    <property type="term" value="F:kinase activity"/>
    <property type="evidence" value="ECO:0007669"/>
    <property type="project" value="UniProtKB-KW"/>
</dbReference>
<dbReference type="InterPro" id="IPR036770">
    <property type="entry name" value="Ankyrin_rpt-contain_sf"/>
</dbReference>
<protein>
    <submittedName>
        <fullName evidence="7">Calcium/calmodulin-dependent protein kinase type 1</fullName>
    </submittedName>
</protein>
<evidence type="ECO:0000313" key="5">
    <source>
        <dbReference type="EMBL" id="CAI4016560.1"/>
    </source>
</evidence>
<evidence type="ECO:0000313" key="6">
    <source>
        <dbReference type="EMBL" id="CAL1169935.1"/>
    </source>
</evidence>
<evidence type="ECO:0000313" key="8">
    <source>
        <dbReference type="Proteomes" id="UP001152797"/>
    </source>
</evidence>
<keyword evidence="1" id="KW-0677">Repeat</keyword>
<feature type="region of interest" description="Disordered" evidence="4">
    <location>
        <begin position="1"/>
        <end position="36"/>
    </location>
</feature>
<keyword evidence="7" id="KW-0418">Kinase</keyword>
<dbReference type="Gene3D" id="1.25.40.20">
    <property type="entry name" value="Ankyrin repeat-containing domain"/>
    <property type="match status" value="2"/>
</dbReference>
<keyword evidence="8" id="KW-1185">Reference proteome</keyword>
<dbReference type="PROSITE" id="PS50297">
    <property type="entry name" value="ANK_REP_REGION"/>
    <property type="match status" value="1"/>
</dbReference>